<accession>A0A4Q0T3L5</accession>
<proteinExistence type="predicted"/>
<dbReference type="Proteomes" id="UP000289437">
    <property type="component" value="Unassembled WGS sequence"/>
</dbReference>
<gene>
    <name evidence="1" type="ORF">GRAN_1615</name>
</gene>
<dbReference type="AlphaFoldDB" id="A0A4Q0T3L5"/>
<sequence>MTTKEATATAAAMAKASAVAAAASTVWRTMRLCPEFMLEPDDKAVDPSSPLS</sequence>
<organism evidence="1 2">
    <name type="scientific">Granulicella sibirica</name>
    <dbReference type="NCBI Taxonomy" id="2479048"/>
    <lineage>
        <taxon>Bacteria</taxon>
        <taxon>Pseudomonadati</taxon>
        <taxon>Acidobacteriota</taxon>
        <taxon>Terriglobia</taxon>
        <taxon>Terriglobales</taxon>
        <taxon>Acidobacteriaceae</taxon>
        <taxon>Granulicella</taxon>
    </lineage>
</organism>
<keyword evidence="2" id="KW-1185">Reference proteome</keyword>
<evidence type="ECO:0000313" key="1">
    <source>
        <dbReference type="EMBL" id="RXH58305.1"/>
    </source>
</evidence>
<comment type="caution">
    <text evidence="1">The sequence shown here is derived from an EMBL/GenBank/DDBJ whole genome shotgun (WGS) entry which is preliminary data.</text>
</comment>
<evidence type="ECO:0000313" key="2">
    <source>
        <dbReference type="Proteomes" id="UP000289437"/>
    </source>
</evidence>
<name>A0A4Q0T3L5_9BACT</name>
<reference evidence="2" key="2">
    <citation type="submission" date="2019-02" db="EMBL/GenBank/DDBJ databases">
        <title>Granulicella sibirica sp. nov., a psychrotolerant acidobacterium isolated from an organic soil layer in forested tundra, West Siberia.</title>
        <authorList>
            <person name="Oshkin I.Y."/>
            <person name="Kulichevskaya I.S."/>
            <person name="Rijpstra W.I.C."/>
            <person name="Sinninghe Damste J.S."/>
            <person name="Rakitin A.L."/>
            <person name="Ravin N.V."/>
            <person name="Dedysh S.N."/>
        </authorList>
    </citation>
    <scope>NUCLEOTIDE SEQUENCE [LARGE SCALE GENOMIC DNA]</scope>
    <source>
        <strain evidence="2">AF10</strain>
    </source>
</reference>
<protein>
    <submittedName>
        <fullName evidence="1">Uncharacterized protein</fullName>
    </submittedName>
</protein>
<dbReference type="EMBL" id="RDSM01000001">
    <property type="protein sequence ID" value="RXH58305.1"/>
    <property type="molecule type" value="Genomic_DNA"/>
</dbReference>
<reference evidence="1 2" key="1">
    <citation type="submission" date="2018-11" db="EMBL/GenBank/DDBJ databases">
        <authorList>
            <person name="Mardanov A.V."/>
            <person name="Ravin N.V."/>
            <person name="Dedysh S.N."/>
        </authorList>
    </citation>
    <scope>NUCLEOTIDE SEQUENCE [LARGE SCALE GENOMIC DNA]</scope>
    <source>
        <strain evidence="1 2">AF10</strain>
    </source>
</reference>